<feature type="domain" description="Rab effector MyRIP/Melanophilin" evidence="3">
    <location>
        <begin position="96"/>
        <end position="185"/>
    </location>
</feature>
<evidence type="ECO:0000256" key="2">
    <source>
        <dbReference type="SAM" id="Phobius"/>
    </source>
</evidence>
<keyword evidence="5" id="KW-1185">Reference proteome</keyword>
<reference evidence="4 5" key="1">
    <citation type="submission" date="2023-05" db="EMBL/GenBank/DDBJ databases">
        <title>B98-5 Cell Line De Novo Hybrid Assembly: An Optical Mapping Approach.</title>
        <authorList>
            <person name="Kananen K."/>
            <person name="Auerbach J.A."/>
            <person name="Kautto E."/>
            <person name="Blachly J.S."/>
        </authorList>
    </citation>
    <scope>NUCLEOTIDE SEQUENCE [LARGE SCALE GENOMIC DNA]</scope>
    <source>
        <strain evidence="4">B95-8</strain>
        <tissue evidence="4">Cell line</tissue>
    </source>
</reference>
<feature type="compositionally biased region" description="Polar residues" evidence="1">
    <location>
        <begin position="167"/>
        <end position="179"/>
    </location>
</feature>
<dbReference type="EMBL" id="JASSZA010000017">
    <property type="protein sequence ID" value="KAK2090096.1"/>
    <property type="molecule type" value="Genomic_DNA"/>
</dbReference>
<accession>A0ABQ9TZW2</accession>
<keyword evidence="2" id="KW-0812">Transmembrane</keyword>
<keyword evidence="2" id="KW-1133">Transmembrane helix</keyword>
<evidence type="ECO:0000259" key="3">
    <source>
        <dbReference type="Pfam" id="PF04698"/>
    </source>
</evidence>
<protein>
    <recommendedName>
        <fullName evidence="3">Rab effector MyRIP/Melanophilin domain-containing protein</fullName>
    </recommendedName>
</protein>
<feature type="compositionally biased region" description="Basic and acidic residues" evidence="1">
    <location>
        <begin position="91"/>
        <end position="103"/>
    </location>
</feature>
<dbReference type="Proteomes" id="UP001266305">
    <property type="component" value="Unassembled WGS sequence"/>
</dbReference>
<feature type="compositionally biased region" description="Polar residues" evidence="1">
    <location>
        <begin position="112"/>
        <end position="126"/>
    </location>
</feature>
<evidence type="ECO:0000256" key="1">
    <source>
        <dbReference type="SAM" id="MobiDB-lite"/>
    </source>
</evidence>
<feature type="compositionally biased region" description="Basic and acidic residues" evidence="1">
    <location>
        <begin position="156"/>
        <end position="166"/>
    </location>
</feature>
<feature type="transmembrane region" description="Helical" evidence="2">
    <location>
        <begin position="53"/>
        <end position="73"/>
    </location>
</feature>
<comment type="caution">
    <text evidence="4">The sequence shown here is derived from an EMBL/GenBank/DDBJ whole genome shotgun (WGS) entry which is preliminary data.</text>
</comment>
<feature type="compositionally biased region" description="Basic and acidic residues" evidence="1">
    <location>
        <begin position="192"/>
        <end position="203"/>
    </location>
</feature>
<feature type="region of interest" description="Disordered" evidence="1">
    <location>
        <begin position="91"/>
        <end position="213"/>
    </location>
</feature>
<evidence type="ECO:0000313" key="4">
    <source>
        <dbReference type="EMBL" id="KAK2090096.1"/>
    </source>
</evidence>
<gene>
    <name evidence="4" type="ORF">P7K49_031352</name>
</gene>
<sequence>MTYDPASGCPLCHTGARREPGTPFGLPRKPLIRGDRPLILLPHIAMRRGDQSLVPLTMQAASCFLVLLVLLLLHQERLSLPPQIHAFEKVKLKSKSPSEEKADQVLGDLSETDISNEAQDPRTPTDTTEEKRRNRLYELAMKMSEKETSSGEDQESEPKTESENQKESLSSEDNSQSVQEELKKAGTTASSHQEEACLRERGSSAKTSTTVPDVWEPEQRNVYMPVDMVTSVADQCPQYNIRSKWSYRILSRSSRPILKT</sequence>
<proteinExistence type="predicted"/>
<dbReference type="InterPro" id="IPR006788">
    <property type="entry name" value="Myrip/Melanophilin"/>
</dbReference>
<dbReference type="Pfam" id="PF04698">
    <property type="entry name" value="Rab_eff_C"/>
    <property type="match status" value="1"/>
</dbReference>
<name>A0ABQ9TZW2_SAGOE</name>
<organism evidence="4 5">
    <name type="scientific">Saguinus oedipus</name>
    <name type="common">Cotton-top tamarin</name>
    <name type="synonym">Oedipomidas oedipus</name>
    <dbReference type="NCBI Taxonomy" id="9490"/>
    <lineage>
        <taxon>Eukaryota</taxon>
        <taxon>Metazoa</taxon>
        <taxon>Chordata</taxon>
        <taxon>Craniata</taxon>
        <taxon>Vertebrata</taxon>
        <taxon>Euteleostomi</taxon>
        <taxon>Mammalia</taxon>
        <taxon>Eutheria</taxon>
        <taxon>Euarchontoglires</taxon>
        <taxon>Primates</taxon>
        <taxon>Haplorrhini</taxon>
        <taxon>Platyrrhini</taxon>
        <taxon>Cebidae</taxon>
        <taxon>Callitrichinae</taxon>
        <taxon>Saguinus</taxon>
    </lineage>
</organism>
<keyword evidence="2" id="KW-0472">Membrane</keyword>
<evidence type="ECO:0000313" key="5">
    <source>
        <dbReference type="Proteomes" id="UP001266305"/>
    </source>
</evidence>